<evidence type="ECO:0000313" key="1">
    <source>
        <dbReference type="EMBL" id="KAK0419014.1"/>
    </source>
</evidence>
<sequence length="132" mass="14614">MATYPSTVPRITTTTAATPTENCRNCNPNTIEVLMGPFPSKIIEIDEIGMNANGCVTRTFQCDGLEDPVQTEFQWNRGAGGHSRDTPESVRRTLTCDNRGRWILMQDGLMTPIMEVQCFATSLNDGEDAGRR</sequence>
<dbReference type="Proteomes" id="UP001175271">
    <property type="component" value="Unassembled WGS sequence"/>
</dbReference>
<dbReference type="EMBL" id="JAUCMV010000002">
    <property type="protein sequence ID" value="KAK0419014.1"/>
    <property type="molecule type" value="Genomic_DNA"/>
</dbReference>
<comment type="caution">
    <text evidence="1">The sequence shown here is derived from an EMBL/GenBank/DDBJ whole genome shotgun (WGS) entry which is preliminary data.</text>
</comment>
<reference evidence="1" key="1">
    <citation type="submission" date="2023-06" db="EMBL/GenBank/DDBJ databases">
        <title>Genomic analysis of the entomopathogenic nematode Steinernema hermaphroditum.</title>
        <authorList>
            <person name="Schwarz E.M."/>
            <person name="Heppert J.K."/>
            <person name="Baniya A."/>
            <person name="Schwartz H.T."/>
            <person name="Tan C.-H."/>
            <person name="Antoshechkin I."/>
            <person name="Sternberg P.W."/>
            <person name="Goodrich-Blair H."/>
            <person name="Dillman A.R."/>
        </authorList>
    </citation>
    <scope>NUCLEOTIDE SEQUENCE</scope>
    <source>
        <strain evidence="1">PS9179</strain>
        <tissue evidence="1">Whole animal</tissue>
    </source>
</reference>
<accession>A0AA39M3B1</accession>
<organism evidence="1 2">
    <name type="scientific">Steinernema hermaphroditum</name>
    <dbReference type="NCBI Taxonomy" id="289476"/>
    <lineage>
        <taxon>Eukaryota</taxon>
        <taxon>Metazoa</taxon>
        <taxon>Ecdysozoa</taxon>
        <taxon>Nematoda</taxon>
        <taxon>Chromadorea</taxon>
        <taxon>Rhabditida</taxon>
        <taxon>Tylenchina</taxon>
        <taxon>Panagrolaimomorpha</taxon>
        <taxon>Strongyloidoidea</taxon>
        <taxon>Steinernematidae</taxon>
        <taxon>Steinernema</taxon>
    </lineage>
</organism>
<dbReference type="PANTHER" id="PTHR21629:SF5">
    <property type="entry name" value="C6 DOMAIN-CONTAINING PROTEIN"/>
    <property type="match status" value="1"/>
</dbReference>
<evidence type="ECO:0000313" key="2">
    <source>
        <dbReference type="Proteomes" id="UP001175271"/>
    </source>
</evidence>
<gene>
    <name evidence="1" type="ORF">QR680_013905</name>
</gene>
<dbReference type="PANTHER" id="PTHR21629">
    <property type="entry name" value="C6 DOMAIN-CONTAINING PROTEIN"/>
    <property type="match status" value="1"/>
</dbReference>
<name>A0AA39M3B1_9BILA</name>
<proteinExistence type="predicted"/>
<dbReference type="AlphaFoldDB" id="A0AA39M3B1"/>
<protein>
    <submittedName>
        <fullName evidence="1">Uncharacterized protein</fullName>
    </submittedName>
</protein>
<keyword evidence="2" id="KW-1185">Reference proteome</keyword>